<sequence>MVSELCLKYKYKECPEQVKCYGCEHNYILIKKETASNLYKCTKCGNKLRLNKNNTCCECINSCKNKVQSVIDKEKEIYKKCSGFEKEKEEEKIL</sequence>
<protein>
    <submittedName>
        <fullName evidence="1">LysW biosynthesis protein LysW</fullName>
    </submittedName>
</protein>
<evidence type="ECO:0000313" key="1">
    <source>
        <dbReference type="EMBL" id="DAD94112.1"/>
    </source>
</evidence>
<dbReference type="EMBL" id="BK015173">
    <property type="protein sequence ID" value="DAD94112.1"/>
    <property type="molecule type" value="Genomic_DNA"/>
</dbReference>
<proteinExistence type="predicted"/>
<name>A0A8S5NIR3_9CAUD</name>
<reference evidence="1" key="1">
    <citation type="journal article" date="2021" name="Proc. Natl. Acad. Sci. U.S.A.">
        <title>A Catalog of Tens of Thousands of Viruses from Human Metagenomes Reveals Hidden Associations with Chronic Diseases.</title>
        <authorList>
            <person name="Tisza M.J."/>
            <person name="Buck C.B."/>
        </authorList>
    </citation>
    <scope>NUCLEOTIDE SEQUENCE</scope>
    <source>
        <strain evidence="1">CtUF252</strain>
    </source>
</reference>
<organism evidence="1">
    <name type="scientific">Siphoviridae sp. ctUF252</name>
    <dbReference type="NCBI Taxonomy" id="2826350"/>
    <lineage>
        <taxon>Viruses</taxon>
        <taxon>Duplodnaviria</taxon>
        <taxon>Heunggongvirae</taxon>
        <taxon>Uroviricota</taxon>
        <taxon>Caudoviricetes</taxon>
    </lineage>
</organism>
<accession>A0A8S5NIR3</accession>